<gene>
    <name evidence="2" type="ORF">DPMN_011867</name>
</gene>
<protein>
    <submittedName>
        <fullName evidence="2">Uncharacterized protein</fullName>
    </submittedName>
</protein>
<feature type="chain" id="PRO_5038559411" evidence="1">
    <location>
        <begin position="19"/>
        <end position="102"/>
    </location>
</feature>
<name>A0A9D4N4X3_DREPO</name>
<dbReference type="Proteomes" id="UP000828390">
    <property type="component" value="Unassembled WGS sequence"/>
</dbReference>
<reference evidence="2" key="2">
    <citation type="submission" date="2020-11" db="EMBL/GenBank/DDBJ databases">
        <authorList>
            <person name="McCartney M.A."/>
            <person name="Auch B."/>
            <person name="Kono T."/>
            <person name="Mallez S."/>
            <person name="Becker A."/>
            <person name="Gohl D.M."/>
            <person name="Silverstein K.A.T."/>
            <person name="Koren S."/>
            <person name="Bechman K.B."/>
            <person name="Herman A."/>
            <person name="Abrahante J.E."/>
            <person name="Garbe J."/>
        </authorList>
    </citation>
    <scope>NUCLEOTIDE SEQUENCE</scope>
    <source>
        <strain evidence="2">Duluth1</strain>
        <tissue evidence="2">Whole animal</tissue>
    </source>
</reference>
<accession>A0A9D4N4X3</accession>
<keyword evidence="1" id="KW-0732">Signal</keyword>
<reference evidence="2" key="1">
    <citation type="journal article" date="2019" name="bioRxiv">
        <title>The Genome of the Zebra Mussel, Dreissena polymorpha: A Resource for Invasive Species Research.</title>
        <authorList>
            <person name="McCartney M.A."/>
            <person name="Auch B."/>
            <person name="Kono T."/>
            <person name="Mallez S."/>
            <person name="Zhang Y."/>
            <person name="Obille A."/>
            <person name="Becker A."/>
            <person name="Abrahante J.E."/>
            <person name="Garbe J."/>
            <person name="Badalamenti J.P."/>
            <person name="Herman A."/>
            <person name="Mangelson H."/>
            <person name="Liachko I."/>
            <person name="Sullivan S."/>
            <person name="Sone E.D."/>
            <person name="Koren S."/>
            <person name="Silverstein K.A.T."/>
            <person name="Beckman K.B."/>
            <person name="Gohl D.M."/>
        </authorList>
    </citation>
    <scope>NUCLEOTIDE SEQUENCE</scope>
    <source>
        <strain evidence="2">Duluth1</strain>
        <tissue evidence="2">Whole animal</tissue>
    </source>
</reference>
<proteinExistence type="predicted"/>
<dbReference type="AlphaFoldDB" id="A0A9D4N4X3"/>
<keyword evidence="3" id="KW-1185">Reference proteome</keyword>
<evidence type="ECO:0000313" key="2">
    <source>
        <dbReference type="EMBL" id="KAH3887845.1"/>
    </source>
</evidence>
<sequence>MRCTGAVLWMFLVLSAAGSTLELGIEPRYASKFQYDQQLLEKMIRKEVEMEKWEVINEKLGLITRVKERVDQLMESDKLEKRISEVLGNITRLQEQVNHLSE</sequence>
<comment type="caution">
    <text evidence="2">The sequence shown here is derived from an EMBL/GenBank/DDBJ whole genome shotgun (WGS) entry which is preliminary data.</text>
</comment>
<dbReference type="EMBL" id="JAIWYP010000001">
    <property type="protein sequence ID" value="KAH3887845.1"/>
    <property type="molecule type" value="Genomic_DNA"/>
</dbReference>
<evidence type="ECO:0000313" key="3">
    <source>
        <dbReference type="Proteomes" id="UP000828390"/>
    </source>
</evidence>
<feature type="signal peptide" evidence="1">
    <location>
        <begin position="1"/>
        <end position="18"/>
    </location>
</feature>
<evidence type="ECO:0000256" key="1">
    <source>
        <dbReference type="SAM" id="SignalP"/>
    </source>
</evidence>
<organism evidence="2 3">
    <name type="scientific">Dreissena polymorpha</name>
    <name type="common">Zebra mussel</name>
    <name type="synonym">Mytilus polymorpha</name>
    <dbReference type="NCBI Taxonomy" id="45954"/>
    <lineage>
        <taxon>Eukaryota</taxon>
        <taxon>Metazoa</taxon>
        <taxon>Spiralia</taxon>
        <taxon>Lophotrochozoa</taxon>
        <taxon>Mollusca</taxon>
        <taxon>Bivalvia</taxon>
        <taxon>Autobranchia</taxon>
        <taxon>Heteroconchia</taxon>
        <taxon>Euheterodonta</taxon>
        <taxon>Imparidentia</taxon>
        <taxon>Neoheterodontei</taxon>
        <taxon>Myida</taxon>
        <taxon>Dreissenoidea</taxon>
        <taxon>Dreissenidae</taxon>
        <taxon>Dreissena</taxon>
    </lineage>
</organism>